<dbReference type="PANTHER" id="PTHR31901:SF63">
    <property type="entry name" value="INDOLE-3-ACETIC ACID-AMIDO SYNTHETASE GH3.6-LIKE"/>
    <property type="match status" value="1"/>
</dbReference>
<dbReference type="Pfam" id="PF03321">
    <property type="entry name" value="GH3"/>
    <property type="match status" value="1"/>
</dbReference>
<evidence type="ECO:0000256" key="3">
    <source>
        <dbReference type="SAM" id="MobiDB-lite"/>
    </source>
</evidence>
<comment type="similarity">
    <text evidence="1">Belongs to the IAA-amido conjugating enzyme family.</text>
</comment>
<evidence type="ECO:0000256" key="1">
    <source>
        <dbReference type="ARBA" id="ARBA00008068"/>
    </source>
</evidence>
<evidence type="ECO:0000259" key="4">
    <source>
        <dbReference type="Pfam" id="PF23571"/>
    </source>
</evidence>
<keyword evidence="2" id="KW-0436">Ligase</keyword>
<gene>
    <name evidence="6" type="ORF">MKW94_006038</name>
</gene>
<sequence length="615" mass="69271">MKTFSATDDSSINTESSNSTTSEEHYTDENTRRVLQFIEEVTTNADEVQNQVLTEILSRNSQAEYLRRYGLNGSTDRQTFKRAVPVTTYEHLKPDIDRLVANGNSSVLCAQSISQFMLSSGTSSGVRKLIPSTEEQAERSWHLWSLIMPVVNQHIRGLNEGKAMQLFFVAPHIATPGGIMACPVSTSFNQSSNFRSLFSNIDPYRNYTSPLETILCEDSHQSMYSQLLCGLCQNSQVLRLGCSFGSGFVQAIKFIQEYWALLCDDIRNGTVGTDHTKITDPSVRKAVMSILVKPNPELADFIENECRRDESWRGIASRLWPNAKCVDTVVTGTMSHHIPAIDFYSNGLPIVSTLYACSECFLGINLNPLSRPIEACYTLIPTMAYFEFLPMSEENSKCNQEEEQHRQELVNLVDVKLGQEYELVVTNYAGLYRYRVGDVLRVDGFKNNAPQFRFIRRNNEVLSIDLDKTNEVELQNAVINAADHLLQKSNLSLVEYTSFADTSTDPGHYVLYWELQHNNSSASATLPVFEQCCLIMEQSLGAKYRDLRTNKSLIGPLEIKIVETGAFDALMDYARNNGSSFGQYKTPRSLKSGPMLELLNTKVLWNCFSQTCPRP</sequence>
<feature type="domain" description="GH3 C-terminal" evidence="5">
    <location>
        <begin position="473"/>
        <end position="592"/>
    </location>
</feature>
<dbReference type="InterPro" id="IPR004993">
    <property type="entry name" value="GH3"/>
</dbReference>
<dbReference type="PANTHER" id="PTHR31901">
    <property type="entry name" value="GH3 DOMAIN-CONTAINING PROTEIN"/>
    <property type="match status" value="1"/>
</dbReference>
<keyword evidence="7" id="KW-1185">Reference proteome</keyword>
<evidence type="ECO:0000256" key="2">
    <source>
        <dbReference type="ARBA" id="ARBA00022598"/>
    </source>
</evidence>
<dbReference type="AlphaFoldDB" id="A0AA41RNT9"/>
<dbReference type="EMBL" id="JAJJMA010026356">
    <property type="protein sequence ID" value="MCL7023784.1"/>
    <property type="molecule type" value="Genomic_DNA"/>
</dbReference>
<dbReference type="Pfam" id="PF23571">
    <property type="entry name" value="GH3_M"/>
    <property type="match status" value="1"/>
</dbReference>
<evidence type="ECO:0000313" key="7">
    <source>
        <dbReference type="Proteomes" id="UP001177140"/>
    </source>
</evidence>
<feature type="domain" description="GH3 middle" evidence="4">
    <location>
        <begin position="377"/>
        <end position="457"/>
    </location>
</feature>
<organism evidence="6 7">
    <name type="scientific">Papaver nudicaule</name>
    <name type="common">Iceland poppy</name>
    <dbReference type="NCBI Taxonomy" id="74823"/>
    <lineage>
        <taxon>Eukaryota</taxon>
        <taxon>Viridiplantae</taxon>
        <taxon>Streptophyta</taxon>
        <taxon>Embryophyta</taxon>
        <taxon>Tracheophyta</taxon>
        <taxon>Spermatophyta</taxon>
        <taxon>Magnoliopsida</taxon>
        <taxon>Ranunculales</taxon>
        <taxon>Papaveraceae</taxon>
        <taxon>Papaveroideae</taxon>
        <taxon>Papaver</taxon>
    </lineage>
</organism>
<dbReference type="GO" id="GO:0005737">
    <property type="term" value="C:cytoplasm"/>
    <property type="evidence" value="ECO:0007669"/>
    <property type="project" value="TreeGrafter"/>
</dbReference>
<accession>A0AA41RNT9</accession>
<dbReference type="Pfam" id="PF23572">
    <property type="entry name" value="GH3_C"/>
    <property type="match status" value="1"/>
</dbReference>
<name>A0AA41RNT9_PAPNU</name>
<evidence type="ECO:0000313" key="6">
    <source>
        <dbReference type="EMBL" id="MCL7023784.1"/>
    </source>
</evidence>
<dbReference type="Proteomes" id="UP001177140">
    <property type="component" value="Unassembled WGS sequence"/>
</dbReference>
<comment type="caution">
    <text evidence="6">The sequence shown here is derived from an EMBL/GenBank/DDBJ whole genome shotgun (WGS) entry which is preliminary data.</text>
</comment>
<protein>
    <recommendedName>
        <fullName evidence="8">Indole-3-acetic acid-amido synthetase GH3.6</fullName>
    </recommendedName>
</protein>
<dbReference type="GO" id="GO:0010279">
    <property type="term" value="F:indole-3-acetic acid amido synthetase activity"/>
    <property type="evidence" value="ECO:0007669"/>
    <property type="project" value="TreeGrafter"/>
</dbReference>
<proteinExistence type="inferred from homology"/>
<feature type="compositionally biased region" description="Low complexity" evidence="3">
    <location>
        <begin position="10"/>
        <end position="21"/>
    </location>
</feature>
<reference evidence="6" key="1">
    <citation type="submission" date="2022-03" db="EMBL/GenBank/DDBJ databases">
        <title>A functionally conserved STORR gene fusion in Papaver species that diverged 16.8 million years ago.</title>
        <authorList>
            <person name="Catania T."/>
        </authorList>
    </citation>
    <scope>NUCLEOTIDE SEQUENCE</scope>
    <source>
        <strain evidence="6">S-191538</strain>
    </source>
</reference>
<dbReference type="InterPro" id="IPR055377">
    <property type="entry name" value="GH3_M"/>
</dbReference>
<feature type="region of interest" description="Disordered" evidence="3">
    <location>
        <begin position="1"/>
        <end position="29"/>
    </location>
</feature>
<dbReference type="InterPro" id="IPR055378">
    <property type="entry name" value="GH3_C"/>
</dbReference>
<evidence type="ECO:0008006" key="8">
    <source>
        <dbReference type="Google" id="ProtNLM"/>
    </source>
</evidence>
<evidence type="ECO:0000259" key="5">
    <source>
        <dbReference type="Pfam" id="PF23572"/>
    </source>
</evidence>